<organism evidence="2 3">
    <name type="scientific">Ephemerocybe angulata</name>
    <dbReference type="NCBI Taxonomy" id="980116"/>
    <lineage>
        <taxon>Eukaryota</taxon>
        <taxon>Fungi</taxon>
        <taxon>Dikarya</taxon>
        <taxon>Basidiomycota</taxon>
        <taxon>Agaricomycotina</taxon>
        <taxon>Agaricomycetes</taxon>
        <taxon>Agaricomycetidae</taxon>
        <taxon>Agaricales</taxon>
        <taxon>Agaricineae</taxon>
        <taxon>Psathyrellaceae</taxon>
        <taxon>Ephemerocybe</taxon>
    </lineage>
</organism>
<accession>A0A8H6H9V6</accession>
<evidence type="ECO:0000313" key="3">
    <source>
        <dbReference type="Proteomes" id="UP000521943"/>
    </source>
</evidence>
<dbReference type="Proteomes" id="UP000521943">
    <property type="component" value="Unassembled WGS sequence"/>
</dbReference>
<proteinExistence type="predicted"/>
<gene>
    <name evidence="2" type="ORF">DFP72DRAFT_860802</name>
</gene>
<reference evidence="2 3" key="1">
    <citation type="submission" date="2020-07" db="EMBL/GenBank/DDBJ databases">
        <title>Comparative genomics of pyrophilous fungi reveals a link between fire events and developmental genes.</title>
        <authorList>
            <consortium name="DOE Joint Genome Institute"/>
            <person name="Steindorff A.S."/>
            <person name="Carver A."/>
            <person name="Calhoun S."/>
            <person name="Stillman K."/>
            <person name="Liu H."/>
            <person name="Lipzen A."/>
            <person name="Pangilinan J."/>
            <person name="Labutti K."/>
            <person name="Bruns T.D."/>
            <person name="Grigoriev I.V."/>
        </authorList>
    </citation>
    <scope>NUCLEOTIDE SEQUENCE [LARGE SCALE GENOMIC DNA]</scope>
    <source>
        <strain evidence="2 3">CBS 144469</strain>
    </source>
</reference>
<dbReference type="InterPro" id="IPR011989">
    <property type="entry name" value="ARM-like"/>
</dbReference>
<feature type="region of interest" description="Disordered" evidence="1">
    <location>
        <begin position="75"/>
        <end position="105"/>
    </location>
</feature>
<dbReference type="AlphaFoldDB" id="A0A8H6H9V6"/>
<dbReference type="Gene3D" id="1.25.10.10">
    <property type="entry name" value="Leucine-rich Repeat Variant"/>
    <property type="match status" value="1"/>
</dbReference>
<feature type="compositionally biased region" description="Polar residues" evidence="1">
    <location>
        <begin position="182"/>
        <end position="194"/>
    </location>
</feature>
<protein>
    <submittedName>
        <fullName evidence="2">Uncharacterized protein</fullName>
    </submittedName>
</protein>
<evidence type="ECO:0000256" key="1">
    <source>
        <dbReference type="SAM" id="MobiDB-lite"/>
    </source>
</evidence>
<name>A0A8H6H9V6_9AGAR</name>
<dbReference type="EMBL" id="JACGCI010000193">
    <property type="protein sequence ID" value="KAF6742222.1"/>
    <property type="molecule type" value="Genomic_DNA"/>
</dbReference>
<keyword evidence="3" id="KW-1185">Reference proteome</keyword>
<dbReference type="OrthoDB" id="543373at2759"/>
<evidence type="ECO:0000313" key="2">
    <source>
        <dbReference type="EMBL" id="KAF6742222.1"/>
    </source>
</evidence>
<feature type="region of interest" description="Disordered" evidence="1">
    <location>
        <begin position="142"/>
        <end position="201"/>
    </location>
</feature>
<comment type="caution">
    <text evidence="2">The sequence shown here is derived from an EMBL/GenBank/DDBJ whole genome shotgun (WGS) entry which is preliminary data.</text>
</comment>
<sequence length="549" mass="59426">MHTGRPAICRVDSLLAYSLISRSLTADPFPQYPRVSATACPTPSRPPSHVHDGEGRALKSCPRAPIVQVNASYSPAQKASTTPMTTAPHPSTGPMTTRGKEDEARQRPHWVECGGLGSEMEILAVCEISGCGCIRGRGRPDAELSWSSLSPHPPSPRSHSSRTTMTPFALRADPGNRPQPLLPQTQHSPTSSGADTRPRRRWHVNRRCPGANKRRTHHIPFEELSGSSQQHRQQIRHSKFNRHIPAPETQPAHWPPVSKQTRRARQFCIATTMAYSDAAQKGWWEKCVGECGCCCGLGARACVGVWHVDGCCAGVGVVIDDDVELVWVGGHVELGDVAVELSVSIEGGVEAGGVVSLGDVTLGVPSSGSDNESNPALYEQSLGRLACALGGQSVLLPTFQYIPSMLVSYGLIAIAAIGEGAGKSYPPSDARVRWGAQFEVGEHADFARSPRHATQAIDDRRLCRDLEPQQQRRTVHNHLTARTPGYQKLRHKLCLGFIALDYFPLYSSTHIVRVVVACCSFVAQNELIFRKCVLLVDSGAGGHISNIGS</sequence>
<feature type="compositionally biased region" description="Polar residues" evidence="1">
    <location>
        <begin position="75"/>
        <end position="95"/>
    </location>
</feature>
<feature type="region of interest" description="Disordered" evidence="1">
    <location>
        <begin position="37"/>
        <end position="57"/>
    </location>
</feature>